<dbReference type="InterPro" id="IPR051533">
    <property type="entry name" value="WaaL-like"/>
</dbReference>
<dbReference type="EMBL" id="MT142516">
    <property type="protein sequence ID" value="QJA83683.1"/>
    <property type="molecule type" value="Genomic_DNA"/>
</dbReference>
<feature type="transmembrane region" description="Helical" evidence="5">
    <location>
        <begin position="398"/>
        <end position="416"/>
    </location>
</feature>
<dbReference type="PANTHER" id="PTHR37422:SF17">
    <property type="entry name" value="O-ANTIGEN LIGASE"/>
    <property type="match status" value="1"/>
</dbReference>
<dbReference type="Pfam" id="PF04932">
    <property type="entry name" value="Wzy_C"/>
    <property type="match status" value="1"/>
</dbReference>
<comment type="subcellular location">
    <subcellularLocation>
        <location evidence="1">Membrane</location>
        <topology evidence="1">Multi-pass membrane protein</topology>
    </subcellularLocation>
</comment>
<dbReference type="GO" id="GO:0016020">
    <property type="term" value="C:membrane"/>
    <property type="evidence" value="ECO:0007669"/>
    <property type="project" value="UniProtKB-SubCell"/>
</dbReference>
<sequence length="444" mass="50401">MTYFIMAYLVAVPLAYKFMVELRPLQELSFHVMGCLLIFAGMCFENRRIKIDKFLISIAGFGAVMLFVFIHRGFGWDIFFNGFLGITIFFTLCRTLKKENISKVITCISWIAFGAIIYKLFQELGWDMRRQLVTKQEGLVPDCSFFGFKAVLGMYLACAVPLILGHSWTVVNRFVELNGSRLKRVGIVLLNILIAFLAVLTILILLVSVGVSYSTGAVAGAVVSVLFVLWFKKRVIFWCVLIPIIMGSVLFVTKLDNPMGMQKSRLVMWGKVIQDSFDEPLGHGLDSFRNPMTQIDEQKEVTRYFKHSFNDNTVRVAKTFIVTDVGVVDWRTIDTTSQDEQTEFKERNKDGQPTLDFWDNPHNEFVWTFYELGYPGIIALGIAIILFCRRFWRSTKDVYAVCSTGAILAFGIFSLTQFGVHLARIGHLLPVLGAIFFVSTEDNG</sequence>
<evidence type="ECO:0000256" key="5">
    <source>
        <dbReference type="SAM" id="Phobius"/>
    </source>
</evidence>
<protein>
    <submittedName>
        <fullName evidence="7">Putative O-antigen ligase</fullName>
    </submittedName>
</protein>
<organism evidence="7">
    <name type="scientific">viral metagenome</name>
    <dbReference type="NCBI Taxonomy" id="1070528"/>
    <lineage>
        <taxon>unclassified sequences</taxon>
        <taxon>metagenomes</taxon>
        <taxon>organismal metagenomes</taxon>
    </lineage>
</organism>
<feature type="transmembrane region" description="Helical" evidence="5">
    <location>
        <begin position="145"/>
        <end position="164"/>
    </location>
</feature>
<feature type="transmembrane region" description="Helical" evidence="5">
    <location>
        <begin position="51"/>
        <end position="70"/>
    </location>
</feature>
<dbReference type="PANTHER" id="PTHR37422">
    <property type="entry name" value="TEICHURONIC ACID BIOSYNTHESIS PROTEIN TUAE"/>
    <property type="match status" value="1"/>
</dbReference>
<feature type="transmembrane region" description="Helical" evidence="5">
    <location>
        <begin position="365"/>
        <end position="386"/>
    </location>
</feature>
<dbReference type="EMBL" id="MT141529">
    <property type="protein sequence ID" value="QJA64959.1"/>
    <property type="molecule type" value="Genomic_DNA"/>
</dbReference>
<dbReference type="GO" id="GO:0016874">
    <property type="term" value="F:ligase activity"/>
    <property type="evidence" value="ECO:0007669"/>
    <property type="project" value="UniProtKB-KW"/>
</dbReference>
<keyword evidence="4 5" id="KW-0472">Membrane</keyword>
<dbReference type="AlphaFoldDB" id="A0A6M3J4K8"/>
<keyword evidence="7" id="KW-0436">Ligase</keyword>
<reference evidence="7" key="1">
    <citation type="submission" date="2020-03" db="EMBL/GenBank/DDBJ databases">
        <title>The deep terrestrial virosphere.</title>
        <authorList>
            <person name="Holmfeldt K."/>
            <person name="Nilsson E."/>
            <person name="Simone D."/>
            <person name="Lopez-Fernandez M."/>
            <person name="Wu X."/>
            <person name="de Brujin I."/>
            <person name="Lundin D."/>
            <person name="Andersson A."/>
            <person name="Bertilsson S."/>
            <person name="Dopson M."/>
        </authorList>
    </citation>
    <scope>NUCLEOTIDE SEQUENCE</scope>
    <source>
        <strain evidence="8">MM415A00259</strain>
        <strain evidence="7">MM415B00452</strain>
    </source>
</reference>
<keyword evidence="2 5" id="KW-0812">Transmembrane</keyword>
<feature type="transmembrane region" description="Helical" evidence="5">
    <location>
        <begin position="76"/>
        <end position="92"/>
    </location>
</feature>
<feature type="transmembrane region" description="Helical" evidence="5">
    <location>
        <begin position="213"/>
        <end position="230"/>
    </location>
</feature>
<evidence type="ECO:0000313" key="8">
    <source>
        <dbReference type="EMBL" id="QJA83683.1"/>
    </source>
</evidence>
<gene>
    <name evidence="8" type="ORF">MM415A00259_0008</name>
    <name evidence="7" type="ORF">MM415B00452_0060</name>
</gene>
<accession>A0A6M3J4K8</accession>
<evidence type="ECO:0000256" key="4">
    <source>
        <dbReference type="ARBA" id="ARBA00023136"/>
    </source>
</evidence>
<evidence type="ECO:0000313" key="7">
    <source>
        <dbReference type="EMBL" id="QJA64959.1"/>
    </source>
</evidence>
<dbReference type="InterPro" id="IPR007016">
    <property type="entry name" value="O-antigen_ligase-rel_domated"/>
</dbReference>
<keyword evidence="3 5" id="KW-1133">Transmembrane helix</keyword>
<evidence type="ECO:0000256" key="1">
    <source>
        <dbReference type="ARBA" id="ARBA00004141"/>
    </source>
</evidence>
<name>A0A6M3J4K8_9ZZZZ</name>
<proteinExistence type="predicted"/>
<evidence type="ECO:0000259" key="6">
    <source>
        <dbReference type="Pfam" id="PF04932"/>
    </source>
</evidence>
<feature type="transmembrane region" description="Helical" evidence="5">
    <location>
        <begin position="104"/>
        <end position="121"/>
    </location>
</feature>
<feature type="transmembrane region" description="Helical" evidence="5">
    <location>
        <begin position="185"/>
        <end position="207"/>
    </location>
</feature>
<evidence type="ECO:0000256" key="3">
    <source>
        <dbReference type="ARBA" id="ARBA00022989"/>
    </source>
</evidence>
<feature type="domain" description="O-antigen ligase-related" evidence="6">
    <location>
        <begin position="201"/>
        <end position="380"/>
    </location>
</feature>
<evidence type="ECO:0000256" key="2">
    <source>
        <dbReference type="ARBA" id="ARBA00022692"/>
    </source>
</evidence>
<feature type="transmembrane region" description="Helical" evidence="5">
    <location>
        <begin position="235"/>
        <end position="253"/>
    </location>
</feature>